<dbReference type="GO" id="GO:0008888">
    <property type="term" value="F:glycerol dehydrogenase (NAD+) activity"/>
    <property type="evidence" value="ECO:0007669"/>
    <property type="project" value="UniProtKB-EC"/>
</dbReference>
<evidence type="ECO:0000256" key="2">
    <source>
        <dbReference type="ARBA" id="ARBA00022723"/>
    </source>
</evidence>
<feature type="binding site" evidence="11">
    <location>
        <position position="125"/>
    </location>
    <ligand>
        <name>NAD(+)</name>
        <dbReference type="ChEBI" id="CHEBI:57540"/>
    </ligand>
</feature>
<feature type="domain" description="Alcohol dehydrogenase iron-type/glycerol dehydrogenase GldA" evidence="12">
    <location>
        <begin position="8"/>
        <end position="153"/>
    </location>
</feature>
<protein>
    <recommendedName>
        <fullName evidence="7">Glycerol dehydrogenase</fullName>
        <ecNumber evidence="6">1.1.1.6</ecNumber>
    </recommendedName>
</protein>
<dbReference type="Pfam" id="PF00465">
    <property type="entry name" value="Fe-ADH"/>
    <property type="match status" value="1"/>
</dbReference>
<keyword evidence="4 11" id="KW-0520">NAD</keyword>
<dbReference type="KEGG" id="vei:Veis_1883"/>
<sequence length="371" mass="39057">MIRVFGGPHRYLQGPGALAELAALVPMYGKRPFVVLDVALADTLRARLQAMLRDVVETIRFGVFSGECTAAGIDAMAQAAGAAQSDLVLGIGGGKAIDTAKGLRIIRGGALIVVPTVASNDAPTSRLVVLYREDHALSEVRMMPTNPDAVVVDSAIIAAAPRRFFVAGIGDALSKKFEVEQCERAGGLNFYQARPTALAVMIADQCYRTLRAHALDALEAVARKTPNEALERVVEATILSSGLAFESGGLSIAHALTRGFSAISALQGALHGEQVAFGLLVQLCLERRAPAFIAELKAFYRQAGLPVGLSGLGLVADKDQAIRTIAQRTVADAPYVQQFQTRVDAQQLAQAIAQADRGPADEPGHGPGTGR</sequence>
<feature type="binding site" evidence="11">
    <location>
        <begin position="94"/>
        <end position="98"/>
    </location>
    <ligand>
        <name>NAD(+)</name>
        <dbReference type="ChEBI" id="CHEBI:57540"/>
    </ligand>
</feature>
<evidence type="ECO:0000256" key="6">
    <source>
        <dbReference type="ARBA" id="ARBA00039147"/>
    </source>
</evidence>
<dbReference type="Proteomes" id="UP000000374">
    <property type="component" value="Chromosome"/>
</dbReference>
<dbReference type="EC" id="1.1.1.6" evidence="6"/>
<keyword evidence="2 9" id="KW-0479">Metal-binding</keyword>
<dbReference type="OrthoDB" id="5198708at2"/>
<feature type="binding site" evidence="9">
    <location>
        <position position="254"/>
    </location>
    <ligand>
        <name>glycerol</name>
        <dbReference type="ChEBI" id="CHEBI:17754"/>
    </ligand>
</feature>
<evidence type="ECO:0000259" key="12">
    <source>
        <dbReference type="Pfam" id="PF00465"/>
    </source>
</evidence>
<comment type="similarity">
    <text evidence="1">Belongs to the iron-containing alcohol dehydrogenase family.</text>
</comment>
<reference evidence="14" key="1">
    <citation type="submission" date="2006-12" db="EMBL/GenBank/DDBJ databases">
        <title>Complete sequence of chromosome 1 of Verminephrobacter eiseniae EF01-2.</title>
        <authorList>
            <person name="Copeland A."/>
            <person name="Lucas S."/>
            <person name="Lapidus A."/>
            <person name="Barry K."/>
            <person name="Detter J.C."/>
            <person name="Glavina del Rio T."/>
            <person name="Dalin E."/>
            <person name="Tice H."/>
            <person name="Pitluck S."/>
            <person name="Chertkov O."/>
            <person name="Brettin T."/>
            <person name="Bruce D."/>
            <person name="Han C."/>
            <person name="Tapia R."/>
            <person name="Gilna P."/>
            <person name="Schmutz J."/>
            <person name="Larimer F."/>
            <person name="Land M."/>
            <person name="Hauser L."/>
            <person name="Kyrpides N."/>
            <person name="Kim E."/>
            <person name="Stahl D."/>
            <person name="Richardson P."/>
        </authorList>
    </citation>
    <scope>NUCLEOTIDE SEQUENCE [LARGE SCALE GENOMIC DNA]</scope>
    <source>
        <strain evidence="14">EF01-2</strain>
    </source>
</reference>
<feature type="binding site" evidence="11">
    <location>
        <position position="127"/>
    </location>
    <ligand>
        <name>NAD(+)</name>
        <dbReference type="ChEBI" id="CHEBI:57540"/>
    </ligand>
</feature>
<dbReference type="NCBIfam" id="NF006941">
    <property type="entry name" value="PRK09423.1"/>
    <property type="match status" value="1"/>
</dbReference>
<dbReference type="InterPro" id="IPR016205">
    <property type="entry name" value="Glycerol_DH"/>
</dbReference>
<evidence type="ECO:0000256" key="5">
    <source>
        <dbReference type="ARBA" id="ARBA00037918"/>
    </source>
</evidence>
<dbReference type="eggNOG" id="COG0371">
    <property type="taxonomic scope" value="Bacteria"/>
</dbReference>
<dbReference type="SUPFAM" id="SSF56796">
    <property type="entry name" value="Dehydroquinate synthase-like"/>
    <property type="match status" value="1"/>
</dbReference>
<dbReference type="HOGENOM" id="CLU_044754_1_0_4"/>
<evidence type="ECO:0000256" key="4">
    <source>
        <dbReference type="ARBA" id="ARBA00023027"/>
    </source>
</evidence>
<dbReference type="InterPro" id="IPR018211">
    <property type="entry name" value="ADH_Fe_CS"/>
</dbReference>
<dbReference type="GeneID" id="76460483"/>
<evidence type="ECO:0000256" key="7">
    <source>
        <dbReference type="ARBA" id="ARBA00040132"/>
    </source>
</evidence>
<evidence type="ECO:0000256" key="1">
    <source>
        <dbReference type="ARBA" id="ARBA00007358"/>
    </source>
</evidence>
<dbReference type="Gene3D" id="1.20.1090.10">
    <property type="entry name" value="Dehydroquinate synthase-like - alpha domain"/>
    <property type="match status" value="1"/>
</dbReference>
<dbReference type="EMBL" id="CP000542">
    <property type="protein sequence ID" value="ABM57636.1"/>
    <property type="molecule type" value="Genomic_DNA"/>
</dbReference>
<evidence type="ECO:0000256" key="8">
    <source>
        <dbReference type="ARBA" id="ARBA00049006"/>
    </source>
</evidence>
<dbReference type="PANTHER" id="PTHR43616">
    <property type="entry name" value="GLYCEROL DEHYDROGENASE"/>
    <property type="match status" value="1"/>
</dbReference>
<comment type="catalytic activity">
    <reaction evidence="8">
        <text>glycerol + NAD(+) = dihydroxyacetone + NADH + H(+)</text>
        <dbReference type="Rhea" id="RHEA:13769"/>
        <dbReference type="ChEBI" id="CHEBI:15378"/>
        <dbReference type="ChEBI" id="CHEBI:16016"/>
        <dbReference type="ChEBI" id="CHEBI:17754"/>
        <dbReference type="ChEBI" id="CHEBI:57540"/>
        <dbReference type="ChEBI" id="CHEBI:57945"/>
        <dbReference type="EC" id="1.1.1.6"/>
    </reaction>
</comment>
<feature type="binding site" evidence="9">
    <location>
        <position position="171"/>
    </location>
    <ligand>
        <name>glycerol</name>
        <dbReference type="ChEBI" id="CHEBI:17754"/>
    </ligand>
</feature>
<dbReference type="GO" id="GO:0046872">
    <property type="term" value="F:metal ion binding"/>
    <property type="evidence" value="ECO:0007669"/>
    <property type="project" value="UniProtKB-KW"/>
</dbReference>
<dbReference type="STRING" id="391735.Veis_1883"/>
<evidence type="ECO:0000313" key="13">
    <source>
        <dbReference type="EMBL" id="ABM57636.1"/>
    </source>
</evidence>
<evidence type="ECO:0000256" key="9">
    <source>
        <dbReference type="PIRSR" id="PIRSR000112-1"/>
    </source>
</evidence>
<organism evidence="13 14">
    <name type="scientific">Verminephrobacter eiseniae (strain EF01-2)</name>
    <dbReference type="NCBI Taxonomy" id="391735"/>
    <lineage>
        <taxon>Bacteria</taxon>
        <taxon>Pseudomonadati</taxon>
        <taxon>Pseudomonadota</taxon>
        <taxon>Betaproteobacteria</taxon>
        <taxon>Burkholderiales</taxon>
        <taxon>Comamonadaceae</taxon>
        <taxon>Verminephrobacter</taxon>
    </lineage>
</organism>
<dbReference type="CDD" id="cd08170">
    <property type="entry name" value="GlyDH"/>
    <property type="match status" value="1"/>
</dbReference>
<feature type="binding site" evidence="9">
    <location>
        <position position="271"/>
    </location>
    <ligand>
        <name>glycerol</name>
        <dbReference type="ChEBI" id="CHEBI:17754"/>
    </ligand>
</feature>
<feature type="binding site" evidence="11">
    <location>
        <position position="37"/>
    </location>
    <ligand>
        <name>NAD(+)</name>
        <dbReference type="ChEBI" id="CHEBI:57540"/>
    </ligand>
</feature>
<dbReference type="Gene3D" id="3.40.50.1970">
    <property type="match status" value="1"/>
</dbReference>
<dbReference type="PANTHER" id="PTHR43616:SF5">
    <property type="entry name" value="GLYCEROL DEHYDROGENASE 1"/>
    <property type="match status" value="1"/>
</dbReference>
<dbReference type="PROSITE" id="PS00913">
    <property type="entry name" value="ADH_IRON_1"/>
    <property type="match status" value="1"/>
</dbReference>
<feature type="binding site" evidence="11">
    <location>
        <begin position="116"/>
        <end position="119"/>
    </location>
    <ligand>
        <name>NAD(+)</name>
        <dbReference type="ChEBI" id="CHEBI:57540"/>
    </ligand>
</feature>
<comment type="cofactor">
    <cofactor evidence="9">
        <name>Zn(2+)</name>
        <dbReference type="ChEBI" id="CHEBI:29105"/>
    </cofactor>
    <text evidence="9">Binds 1 zinc ion per subunit.</text>
</comment>
<proteinExistence type="inferred from homology"/>
<keyword evidence="14" id="KW-1185">Reference proteome</keyword>
<accession>A1WJ29</accession>
<dbReference type="AlphaFoldDB" id="A1WJ29"/>
<evidence type="ECO:0000313" key="14">
    <source>
        <dbReference type="Proteomes" id="UP000000374"/>
    </source>
</evidence>
<evidence type="ECO:0000256" key="11">
    <source>
        <dbReference type="PIRSR" id="PIRSR000112-3"/>
    </source>
</evidence>
<evidence type="ECO:0000256" key="3">
    <source>
        <dbReference type="ARBA" id="ARBA00023002"/>
    </source>
</evidence>
<dbReference type="RefSeq" id="WP_011809642.1">
    <property type="nucleotide sequence ID" value="NC_008786.1"/>
</dbReference>
<keyword evidence="3" id="KW-0560">Oxidoreductase</keyword>
<keyword evidence="9" id="KW-0862">Zinc</keyword>
<name>A1WJ29_VEREI</name>
<dbReference type="InterPro" id="IPR001670">
    <property type="entry name" value="ADH_Fe/GldA"/>
</dbReference>
<feature type="binding site" evidence="11">
    <location>
        <position position="131"/>
    </location>
    <ligand>
        <name>NAD(+)</name>
        <dbReference type="ChEBI" id="CHEBI:57540"/>
    </ligand>
</feature>
<feature type="binding site" evidence="10">
    <location>
        <position position="121"/>
    </location>
    <ligand>
        <name>glycerol</name>
        <dbReference type="ChEBI" id="CHEBI:17754"/>
    </ligand>
</feature>
<dbReference type="PIRSF" id="PIRSF000112">
    <property type="entry name" value="Glycerol_dehydrogenase"/>
    <property type="match status" value="1"/>
</dbReference>
<evidence type="ECO:0000256" key="10">
    <source>
        <dbReference type="PIRSR" id="PIRSR000112-2"/>
    </source>
</evidence>
<comment type="pathway">
    <text evidence="5">Polyol metabolism; glycerol fermentation; glycerone phosphate from glycerol (oxidative route): step 1/2.</text>
</comment>
<gene>
    <name evidence="13" type="ordered locus">Veis_1883</name>
</gene>